<evidence type="ECO:0000313" key="1">
    <source>
        <dbReference type="EMBL" id="KAK7321124.1"/>
    </source>
</evidence>
<protein>
    <submittedName>
        <fullName evidence="1">Uncharacterized protein</fullName>
    </submittedName>
</protein>
<comment type="caution">
    <text evidence="1">The sequence shown here is derived from an EMBL/GenBank/DDBJ whole genome shotgun (WGS) entry which is preliminary data.</text>
</comment>
<proteinExistence type="predicted"/>
<organism evidence="1 2">
    <name type="scientific">Canavalia gladiata</name>
    <name type="common">Sword bean</name>
    <name type="synonym">Dolichos gladiatus</name>
    <dbReference type="NCBI Taxonomy" id="3824"/>
    <lineage>
        <taxon>Eukaryota</taxon>
        <taxon>Viridiplantae</taxon>
        <taxon>Streptophyta</taxon>
        <taxon>Embryophyta</taxon>
        <taxon>Tracheophyta</taxon>
        <taxon>Spermatophyta</taxon>
        <taxon>Magnoliopsida</taxon>
        <taxon>eudicotyledons</taxon>
        <taxon>Gunneridae</taxon>
        <taxon>Pentapetalae</taxon>
        <taxon>rosids</taxon>
        <taxon>fabids</taxon>
        <taxon>Fabales</taxon>
        <taxon>Fabaceae</taxon>
        <taxon>Papilionoideae</taxon>
        <taxon>50 kb inversion clade</taxon>
        <taxon>NPAAA clade</taxon>
        <taxon>indigoferoid/millettioid clade</taxon>
        <taxon>Phaseoleae</taxon>
        <taxon>Canavalia</taxon>
    </lineage>
</organism>
<reference evidence="1 2" key="1">
    <citation type="submission" date="2024-01" db="EMBL/GenBank/DDBJ databases">
        <title>The genomes of 5 underutilized Papilionoideae crops provide insights into root nodulation and disease resistanc.</title>
        <authorList>
            <person name="Jiang F."/>
        </authorList>
    </citation>
    <scope>NUCLEOTIDE SEQUENCE [LARGE SCALE GENOMIC DNA]</scope>
    <source>
        <strain evidence="1">LVBAO_FW01</strain>
        <tissue evidence="1">Leaves</tissue>
    </source>
</reference>
<sequence>MESHIQVILSTIGRDYDSFYVCFHFSFSKAIEKDSMFPILRSLLCSLSRCTLLHQIRQNDRLAVSKLVISLTRGNVSLPLAQLLMGKCSIIPWFYLVKSRVSRVFLQDGKMVEVVLYGTGPLLSCFDCYPNGPHVHLKLPSCMRVYVDDRGCSEGGARSSGLVSYSAEGDSCTRSCVGPNLWGESNMWECETMLDRCHDFAHIVTINLLLSRVKSTIDNDHSAQLANPTWLRSRGFSSVLQTASQRRIIASTLRTCIRAAFILLYHFPCILCMTHDMAHAPLRSFFSSPASHSLGLPSLRVNVGLEHHSNTCIYFCVLEASATPFHVYIRRDSPSDARPNLSKEIVFAFAIDYLTSEDVEQD</sequence>
<dbReference type="EMBL" id="JAYMYQ010000007">
    <property type="protein sequence ID" value="KAK7321124.1"/>
    <property type="molecule type" value="Genomic_DNA"/>
</dbReference>
<keyword evidence="2" id="KW-1185">Reference proteome</keyword>
<evidence type="ECO:0000313" key="2">
    <source>
        <dbReference type="Proteomes" id="UP001367508"/>
    </source>
</evidence>
<dbReference type="Proteomes" id="UP001367508">
    <property type="component" value="Unassembled WGS sequence"/>
</dbReference>
<gene>
    <name evidence="1" type="ORF">VNO77_31397</name>
</gene>
<name>A0AAN9Q4L0_CANGL</name>
<dbReference type="AlphaFoldDB" id="A0AAN9Q4L0"/>
<accession>A0AAN9Q4L0</accession>